<sequence>MFAGLPAARVAAELISLAGLTTDTDDPLEVLRRVDDPTLLGVVEDALVTAEQEAATTATPTPYAREVLEAARARGLPVAVVSNNSAPAIELYLARHSLTGHVDAIVGRPWAQPHRMKPDPGPVLAAVKAVRSTPDRCTLIGDSLTDIEAARAAGVAVVGYANRPWKISAFAPADAVVTSMAEVLAALI</sequence>
<dbReference type="PANTHER" id="PTHR43434:SF1">
    <property type="entry name" value="PHOSPHOGLYCOLATE PHOSPHATASE"/>
    <property type="match status" value="1"/>
</dbReference>
<dbReference type="InterPro" id="IPR006439">
    <property type="entry name" value="HAD-SF_hydro_IA"/>
</dbReference>
<dbReference type="InterPro" id="IPR036412">
    <property type="entry name" value="HAD-like_sf"/>
</dbReference>
<dbReference type="CDD" id="cd01427">
    <property type="entry name" value="HAD_like"/>
    <property type="match status" value="1"/>
</dbReference>
<dbReference type="InterPro" id="IPR023214">
    <property type="entry name" value="HAD_sf"/>
</dbReference>
<dbReference type="NCBIfam" id="TIGR01509">
    <property type="entry name" value="HAD-SF-IA-v3"/>
    <property type="match status" value="1"/>
</dbReference>
<comment type="caution">
    <text evidence="1">The sequence shown here is derived from an EMBL/GenBank/DDBJ whole genome shotgun (WGS) entry which is preliminary data.</text>
</comment>
<keyword evidence="1" id="KW-0378">Hydrolase</keyword>
<keyword evidence="2" id="KW-1185">Reference proteome</keyword>
<dbReference type="SUPFAM" id="SSF56784">
    <property type="entry name" value="HAD-like"/>
    <property type="match status" value="1"/>
</dbReference>
<dbReference type="GO" id="GO:0016787">
    <property type="term" value="F:hydrolase activity"/>
    <property type="evidence" value="ECO:0007669"/>
    <property type="project" value="UniProtKB-KW"/>
</dbReference>
<accession>A0ABS1W237</accession>
<dbReference type="InterPro" id="IPR050155">
    <property type="entry name" value="HAD-like_hydrolase_sf"/>
</dbReference>
<dbReference type="PANTHER" id="PTHR43434">
    <property type="entry name" value="PHOSPHOGLYCOLATE PHOSPHATASE"/>
    <property type="match status" value="1"/>
</dbReference>
<reference evidence="1 2" key="1">
    <citation type="submission" date="2021-01" db="EMBL/GenBank/DDBJ databases">
        <title>Actinoplanes sp. nov. LDG1-01 isolated from lichen.</title>
        <authorList>
            <person name="Saeng-In P."/>
            <person name="Phongsopitanun W."/>
            <person name="Kanchanasin P."/>
            <person name="Yuki M."/>
            <person name="Kudo T."/>
            <person name="Ohkuma M."/>
            <person name="Tanasupawat S."/>
        </authorList>
    </citation>
    <scope>NUCLEOTIDE SEQUENCE [LARGE SCALE GENOMIC DNA]</scope>
    <source>
        <strain evidence="1 2">LDG1-01</strain>
    </source>
</reference>
<organism evidence="1 2">
    <name type="scientific">Paractinoplanes lichenicola</name>
    <dbReference type="NCBI Taxonomy" id="2802976"/>
    <lineage>
        <taxon>Bacteria</taxon>
        <taxon>Bacillati</taxon>
        <taxon>Actinomycetota</taxon>
        <taxon>Actinomycetes</taxon>
        <taxon>Micromonosporales</taxon>
        <taxon>Micromonosporaceae</taxon>
        <taxon>Paractinoplanes</taxon>
    </lineage>
</organism>
<name>A0ABS1W237_9ACTN</name>
<dbReference type="Gene3D" id="3.40.50.1000">
    <property type="entry name" value="HAD superfamily/HAD-like"/>
    <property type="match status" value="1"/>
</dbReference>
<dbReference type="RefSeq" id="WP_202997547.1">
    <property type="nucleotide sequence ID" value="NZ_JAENHO010000015.1"/>
</dbReference>
<dbReference type="Proteomes" id="UP000598996">
    <property type="component" value="Unassembled WGS sequence"/>
</dbReference>
<evidence type="ECO:0000313" key="2">
    <source>
        <dbReference type="Proteomes" id="UP000598996"/>
    </source>
</evidence>
<dbReference type="Pfam" id="PF00702">
    <property type="entry name" value="Hydrolase"/>
    <property type="match status" value="1"/>
</dbReference>
<dbReference type="NCBIfam" id="TIGR01549">
    <property type="entry name" value="HAD-SF-IA-v1"/>
    <property type="match status" value="1"/>
</dbReference>
<gene>
    <name evidence="1" type="ORF">JKJ07_41360</name>
</gene>
<proteinExistence type="predicted"/>
<evidence type="ECO:0000313" key="1">
    <source>
        <dbReference type="EMBL" id="MBL7260757.1"/>
    </source>
</evidence>
<dbReference type="EMBL" id="JAENHO010000015">
    <property type="protein sequence ID" value="MBL7260757.1"/>
    <property type="molecule type" value="Genomic_DNA"/>
</dbReference>
<protein>
    <submittedName>
        <fullName evidence="1">HAD-IA family hydrolase</fullName>
    </submittedName>
</protein>